<dbReference type="EMBL" id="JACHJK010000034">
    <property type="protein sequence ID" value="MBB5932837.1"/>
    <property type="molecule type" value="Genomic_DNA"/>
</dbReference>
<keyword evidence="1" id="KW-0812">Transmembrane</keyword>
<keyword evidence="3" id="KW-1185">Reference proteome</keyword>
<evidence type="ECO:0000313" key="2">
    <source>
        <dbReference type="EMBL" id="MBB5932837.1"/>
    </source>
</evidence>
<sequence>MVGPLQAVTAFGCLGVPRAATTFAAVITLAAITAALTTLFA</sequence>
<proteinExistence type="predicted"/>
<protein>
    <submittedName>
        <fullName evidence="2">AMMECR1 domain-containing protein</fullName>
    </submittedName>
</protein>
<accession>A0A7W9UVU5</accession>
<feature type="transmembrane region" description="Helical" evidence="1">
    <location>
        <begin position="20"/>
        <end position="40"/>
    </location>
</feature>
<keyword evidence="1" id="KW-0472">Membrane</keyword>
<dbReference type="RefSeq" id="WP_263978513.1">
    <property type="nucleotide sequence ID" value="NZ_BAAAWF010000023.1"/>
</dbReference>
<reference evidence="2 3" key="1">
    <citation type="submission" date="2020-08" db="EMBL/GenBank/DDBJ databases">
        <title>Genomic Encyclopedia of Type Strains, Phase III (KMG-III): the genomes of soil and plant-associated and newly described type strains.</title>
        <authorList>
            <person name="Whitman W."/>
        </authorList>
    </citation>
    <scope>NUCLEOTIDE SEQUENCE [LARGE SCALE GENOMIC DNA]</scope>
    <source>
        <strain evidence="2 3">CECT 3313</strain>
    </source>
</reference>
<name>A0A7W9UVU5_9ACTN</name>
<keyword evidence="1" id="KW-1133">Transmembrane helix</keyword>
<organism evidence="2 3">
    <name type="scientific">Streptomyces echinatus</name>
    <dbReference type="NCBI Taxonomy" id="67293"/>
    <lineage>
        <taxon>Bacteria</taxon>
        <taxon>Bacillati</taxon>
        <taxon>Actinomycetota</taxon>
        <taxon>Actinomycetes</taxon>
        <taxon>Kitasatosporales</taxon>
        <taxon>Streptomycetaceae</taxon>
        <taxon>Streptomyces</taxon>
    </lineage>
</organism>
<dbReference type="Proteomes" id="UP000585836">
    <property type="component" value="Unassembled WGS sequence"/>
</dbReference>
<gene>
    <name evidence="2" type="ORF">FHS34_008358</name>
</gene>
<evidence type="ECO:0000256" key="1">
    <source>
        <dbReference type="SAM" id="Phobius"/>
    </source>
</evidence>
<evidence type="ECO:0000313" key="3">
    <source>
        <dbReference type="Proteomes" id="UP000585836"/>
    </source>
</evidence>
<comment type="caution">
    <text evidence="2">The sequence shown here is derived from an EMBL/GenBank/DDBJ whole genome shotgun (WGS) entry which is preliminary data.</text>
</comment>
<dbReference type="AlphaFoldDB" id="A0A7W9UVU5"/>